<name>A0A8S1S0Y5_PAROT</name>
<dbReference type="EMBL" id="CAJJDP010000003">
    <property type="protein sequence ID" value="CAD8132629.1"/>
    <property type="molecule type" value="Genomic_DNA"/>
</dbReference>
<dbReference type="Proteomes" id="UP000683925">
    <property type="component" value="Unassembled WGS sequence"/>
</dbReference>
<accession>A0A8S1S0Y5</accession>
<protein>
    <submittedName>
        <fullName evidence="1">Uncharacterized protein</fullName>
    </submittedName>
</protein>
<keyword evidence="2" id="KW-1185">Reference proteome</keyword>
<reference evidence="1" key="1">
    <citation type="submission" date="2021-01" db="EMBL/GenBank/DDBJ databases">
        <authorList>
            <consortium name="Genoscope - CEA"/>
            <person name="William W."/>
        </authorList>
    </citation>
    <scope>NUCLEOTIDE SEQUENCE</scope>
</reference>
<dbReference type="AlphaFoldDB" id="A0A8S1S0Y5"/>
<gene>
    <name evidence="1" type="ORF">POCTA_138.1.T0040034</name>
</gene>
<evidence type="ECO:0000313" key="2">
    <source>
        <dbReference type="Proteomes" id="UP000683925"/>
    </source>
</evidence>
<sequence>MIADQNMDKSKNIYSLQRKYCCQNLLIAQKNINQNKQEFYNRLIDQSLVNWLNIWREYLQKYHGTKIFSLHN</sequence>
<organism evidence="1 2">
    <name type="scientific">Paramecium octaurelia</name>
    <dbReference type="NCBI Taxonomy" id="43137"/>
    <lineage>
        <taxon>Eukaryota</taxon>
        <taxon>Sar</taxon>
        <taxon>Alveolata</taxon>
        <taxon>Ciliophora</taxon>
        <taxon>Intramacronucleata</taxon>
        <taxon>Oligohymenophorea</taxon>
        <taxon>Peniculida</taxon>
        <taxon>Parameciidae</taxon>
        <taxon>Paramecium</taxon>
    </lineage>
</organism>
<evidence type="ECO:0000313" key="1">
    <source>
        <dbReference type="EMBL" id="CAD8132629.1"/>
    </source>
</evidence>
<comment type="caution">
    <text evidence="1">The sequence shown here is derived from an EMBL/GenBank/DDBJ whole genome shotgun (WGS) entry which is preliminary data.</text>
</comment>
<proteinExistence type="predicted"/>